<comment type="caution">
    <text evidence="1">The sequence shown here is derived from an EMBL/GenBank/DDBJ whole genome shotgun (WGS) entry which is preliminary data.</text>
</comment>
<organism evidence="1 2">
    <name type="scientific">Camellia lanceoleosa</name>
    <dbReference type="NCBI Taxonomy" id="1840588"/>
    <lineage>
        <taxon>Eukaryota</taxon>
        <taxon>Viridiplantae</taxon>
        <taxon>Streptophyta</taxon>
        <taxon>Embryophyta</taxon>
        <taxon>Tracheophyta</taxon>
        <taxon>Spermatophyta</taxon>
        <taxon>Magnoliopsida</taxon>
        <taxon>eudicotyledons</taxon>
        <taxon>Gunneridae</taxon>
        <taxon>Pentapetalae</taxon>
        <taxon>asterids</taxon>
        <taxon>Ericales</taxon>
        <taxon>Theaceae</taxon>
        <taxon>Camellia</taxon>
    </lineage>
</organism>
<gene>
    <name evidence="1" type="ORF">LOK49_LG05G02719</name>
</gene>
<proteinExistence type="predicted"/>
<dbReference type="EMBL" id="CM045761">
    <property type="protein sequence ID" value="KAI8015207.1"/>
    <property type="molecule type" value="Genomic_DNA"/>
</dbReference>
<accession>A0ACC0HRT5</accession>
<name>A0ACC0HRT5_9ERIC</name>
<evidence type="ECO:0000313" key="1">
    <source>
        <dbReference type="EMBL" id="KAI8015207.1"/>
    </source>
</evidence>
<sequence length="1316" mass="149930">MAEALVGGAFLSATLQVLLDRLASPEVINFFRGKKHGDRVPLLLKKLKRSLLGLKAVLHDAENKQITNPDVKEWVEELKDVIYHADDLVDEIATEALRSKTEADYQSSSKTSSHSRLSQVLSLIPLTLTSSVSTTASLFDAGIESRLEKIIDDLEDFAQKKDVLGLTEVRGHNNWFHKSQTSSLVDESGVYGRDFDKEDVMKVLLSDDDARGSNDNQIGVIAIVGMGGVGKTTLAQLLYNDDRVVDRFKMKAWVCVSEEFDVLSVTRSILEVVTGQACDVKNLDMIQVKLKELLSGKKFLIVLDDVWNENYGHWESLSQPFRYGAHGSRIIVTTRKDRVASVMKTVHIHHLQELPFEDCWKLFAKYAFEKGDFNSHSNLENIGKEIVKKCKGLPLAAKTLAGLLRSKRDAEDWNNVLKSAIWDLPDDNILPALRLSYHYLPAHLKRCFDYCSVFPKDYEFEMRELVLLWIAEGFVKPRSNTTMEEVGYECFNELLSVSLFQQSATASCFVMHDLVNDLAQSVSGDFCFRLENDKPCIIADKVRHFSYARGRFDDFQRFKVINEAKFLRTFLPLGRRYSWNWLSKMVLDVILSRLICLRALSLPHYQIFELPHSIGNLIHLRYLDLSYTKIQQLPDSVCNLYNLQTLLLIDCYNLTTLPTEIGKLIFLRHLDISGANKLREMPMQMSRLKDLQTLTAFVVGKCGGSGINELKEFHHLRGSLSISCLQNITSCTDAMEAKLKEKKFLETLVLSWDSGIPNDSESERDVLDKLQPHTNLKHLEVNRYRGTRFPEWLGDQSFCNIVSLRLQNCEDCFILPSLGQLPSLKRLTISGMRRITKVGREFYGDHSLNKPFQSLERLSFSEMLDWEEWYILDDGEFSGLQELEVTNCPKLIGGLPKHIPSWVRVKIWDCPGLMASLPRTCAANQLVLRGCDSVELGWQGLSSLVNLEISYASLKALTPELYTLINLKALTIRRCPDLLLFPDTRLPPMLTNLTIIDCRAIRCLPERVMSLNNCLQRFKVKDCPKLVFPLSEETENRYTSLEYLSLETCDSLPSLPLELFPKLRSLIIENCRNFETLLTLNRLGFQNFASLELLYLYECSNMESFSQQVLIAPNLKTFYLVNCKKLKSLPDGMHSLTSLQSLRIWNCPGLESFPEGGLPSGLHSLEIRNCAKLVAQRREWGLQRLPSLTRFSISGEYEDVLESFPEEGLLPSTLIWLEIKDLRNLKSLNNRGLQHLGSLKNMKIAGCPQLQSLPEEGLPTSLFLLEILECPLLKPRCLREEGQDWHKIARIPLLHTDSELSFDQRTLAPTQHYSLF</sequence>
<evidence type="ECO:0000313" key="2">
    <source>
        <dbReference type="Proteomes" id="UP001060215"/>
    </source>
</evidence>
<protein>
    <submittedName>
        <fullName evidence="1">Disease resistance RPP13-like protein 1</fullName>
    </submittedName>
</protein>
<keyword evidence="2" id="KW-1185">Reference proteome</keyword>
<dbReference type="Proteomes" id="UP001060215">
    <property type="component" value="Chromosome 4"/>
</dbReference>
<reference evidence="1 2" key="1">
    <citation type="journal article" date="2022" name="Plant J.">
        <title>Chromosome-level genome of Camellia lanceoleosa provides a valuable resource for understanding genome evolution and self-incompatibility.</title>
        <authorList>
            <person name="Gong W."/>
            <person name="Xiao S."/>
            <person name="Wang L."/>
            <person name="Liao Z."/>
            <person name="Chang Y."/>
            <person name="Mo W."/>
            <person name="Hu G."/>
            <person name="Li W."/>
            <person name="Zhao G."/>
            <person name="Zhu H."/>
            <person name="Hu X."/>
            <person name="Ji K."/>
            <person name="Xiang X."/>
            <person name="Song Q."/>
            <person name="Yuan D."/>
            <person name="Jin S."/>
            <person name="Zhang L."/>
        </authorList>
    </citation>
    <scope>NUCLEOTIDE SEQUENCE [LARGE SCALE GENOMIC DNA]</scope>
    <source>
        <strain evidence="1">SQ_2022a</strain>
    </source>
</reference>